<dbReference type="PANTHER" id="PTHR33233">
    <property type="entry name" value="ENDONUCLEASE/EXONUCLEASE/PHOSPHATASE"/>
    <property type="match status" value="1"/>
</dbReference>
<dbReference type="Proteomes" id="UP000823775">
    <property type="component" value="Unassembled WGS sequence"/>
</dbReference>
<protein>
    <recommendedName>
        <fullName evidence="3">DUF4283 domain-containing protein</fullName>
    </recommendedName>
</protein>
<evidence type="ECO:0008006" key="3">
    <source>
        <dbReference type="Google" id="ProtNLM"/>
    </source>
</evidence>
<gene>
    <name evidence="1" type="ORF">HAX54_051125</name>
</gene>
<comment type="caution">
    <text evidence="1">The sequence shown here is derived from an EMBL/GenBank/DDBJ whole genome shotgun (WGS) entry which is preliminary data.</text>
</comment>
<evidence type="ECO:0000313" key="1">
    <source>
        <dbReference type="EMBL" id="MCD7463681.1"/>
    </source>
</evidence>
<name>A0ABS8SY07_DATST</name>
<keyword evidence="2" id="KW-1185">Reference proteome</keyword>
<accession>A0ABS8SY07</accession>
<dbReference type="PANTHER" id="PTHR33233:SF14">
    <property type="entry name" value="ENDONUCLEASE_EXONUCLEASE_PHOSPHATASE"/>
    <property type="match status" value="1"/>
</dbReference>
<reference evidence="1 2" key="1">
    <citation type="journal article" date="2021" name="BMC Genomics">
        <title>Datura genome reveals duplications of psychoactive alkaloid biosynthetic genes and high mutation rate following tissue culture.</title>
        <authorList>
            <person name="Rajewski A."/>
            <person name="Carter-House D."/>
            <person name="Stajich J."/>
            <person name="Litt A."/>
        </authorList>
    </citation>
    <scope>NUCLEOTIDE SEQUENCE [LARGE SCALE GENOMIC DNA]</scope>
    <source>
        <strain evidence="1">AR-01</strain>
    </source>
</reference>
<proteinExistence type="predicted"/>
<dbReference type="EMBL" id="JACEIK010000903">
    <property type="protein sequence ID" value="MCD7463681.1"/>
    <property type="molecule type" value="Genomic_DNA"/>
</dbReference>
<evidence type="ECO:0000313" key="2">
    <source>
        <dbReference type="Proteomes" id="UP000823775"/>
    </source>
</evidence>
<sequence>MSPIPPLLPLDLSLRTSSLHATDPSRGKRNETMITKDLLNGTVIDEVMVPPPNPEPVHTEDKGKQLPPRNKLFKHNRFSKNNMTISYIPPPPRLLMVRWLVILKPWTPDFDFNKEYPTEIPLWVNVTKTLPEEVVIMDPNGQQFLQPIVFDWKLEFCQQCQIVGHKCPPP</sequence>
<organism evidence="1 2">
    <name type="scientific">Datura stramonium</name>
    <name type="common">Jimsonweed</name>
    <name type="synonym">Common thornapple</name>
    <dbReference type="NCBI Taxonomy" id="4076"/>
    <lineage>
        <taxon>Eukaryota</taxon>
        <taxon>Viridiplantae</taxon>
        <taxon>Streptophyta</taxon>
        <taxon>Embryophyta</taxon>
        <taxon>Tracheophyta</taxon>
        <taxon>Spermatophyta</taxon>
        <taxon>Magnoliopsida</taxon>
        <taxon>eudicotyledons</taxon>
        <taxon>Gunneridae</taxon>
        <taxon>Pentapetalae</taxon>
        <taxon>asterids</taxon>
        <taxon>lamiids</taxon>
        <taxon>Solanales</taxon>
        <taxon>Solanaceae</taxon>
        <taxon>Solanoideae</taxon>
        <taxon>Datureae</taxon>
        <taxon>Datura</taxon>
    </lineage>
</organism>